<protein>
    <submittedName>
        <fullName evidence="8">RNA polymerase sigma-B factor</fullName>
    </submittedName>
</protein>
<dbReference type="RefSeq" id="WP_132187393.1">
    <property type="nucleotide sequence ID" value="NZ_SLWM01000001.1"/>
</dbReference>
<dbReference type="Pfam" id="PF04539">
    <property type="entry name" value="Sigma70_r3"/>
    <property type="match status" value="1"/>
</dbReference>
<dbReference type="NCBIfam" id="TIGR02980">
    <property type="entry name" value="SigBFG"/>
    <property type="match status" value="1"/>
</dbReference>
<dbReference type="InterPro" id="IPR013325">
    <property type="entry name" value="RNA_pol_sigma_r2"/>
</dbReference>
<dbReference type="InterPro" id="IPR007630">
    <property type="entry name" value="RNA_pol_sigma70_r4"/>
</dbReference>
<gene>
    <name evidence="8" type="ORF">EV644_101225</name>
</gene>
<accession>A0ABY2BTJ8</accession>
<reference evidence="8 9" key="1">
    <citation type="journal article" date="2015" name="Stand. Genomic Sci.">
        <title>Genomic Encyclopedia of Bacterial and Archaeal Type Strains, Phase III: the genomes of soil and plant-associated and newly described type strains.</title>
        <authorList>
            <person name="Whitman W.B."/>
            <person name="Woyke T."/>
            <person name="Klenk H.P."/>
            <person name="Zhou Y."/>
            <person name="Lilburn T.G."/>
            <person name="Beck B.J."/>
            <person name="De Vos P."/>
            <person name="Vandamme P."/>
            <person name="Eisen J.A."/>
            <person name="Garrity G."/>
            <person name="Hugenholtz P."/>
            <person name="Kyrpides N.C."/>
        </authorList>
    </citation>
    <scope>NUCLEOTIDE SEQUENCE [LARGE SCALE GENOMIC DNA]</scope>
    <source>
        <strain evidence="8 9">VKM Ac-2538</strain>
    </source>
</reference>
<evidence type="ECO:0000259" key="7">
    <source>
        <dbReference type="Pfam" id="PF04545"/>
    </source>
</evidence>
<keyword evidence="4" id="KW-0804">Transcription</keyword>
<dbReference type="InterPro" id="IPR014322">
    <property type="entry name" value="RNA_pol_sigma-B/F/G"/>
</dbReference>
<keyword evidence="2" id="KW-0731">Sigma factor</keyword>
<evidence type="ECO:0000259" key="6">
    <source>
        <dbReference type="Pfam" id="PF04542"/>
    </source>
</evidence>
<feature type="domain" description="RNA polymerase sigma-70 region 2" evidence="6">
    <location>
        <begin position="64"/>
        <end position="126"/>
    </location>
</feature>
<evidence type="ECO:0000256" key="2">
    <source>
        <dbReference type="ARBA" id="ARBA00023082"/>
    </source>
</evidence>
<dbReference type="Gene3D" id="1.20.140.160">
    <property type="match status" value="1"/>
</dbReference>
<dbReference type="InterPro" id="IPR013324">
    <property type="entry name" value="RNA_pol_sigma_r3/r4-like"/>
</dbReference>
<feature type="domain" description="RNA polymerase sigma-70 region 4" evidence="7">
    <location>
        <begin position="223"/>
        <end position="271"/>
    </location>
</feature>
<comment type="caution">
    <text evidence="8">The sequence shown here is derived from an EMBL/GenBank/DDBJ whole genome shotgun (WGS) entry which is preliminary data.</text>
</comment>
<dbReference type="Proteomes" id="UP000295818">
    <property type="component" value="Unassembled WGS sequence"/>
</dbReference>
<keyword evidence="1" id="KW-0805">Transcription regulation</keyword>
<dbReference type="PRINTS" id="PR00046">
    <property type="entry name" value="SIGMA70FCT"/>
</dbReference>
<evidence type="ECO:0000256" key="4">
    <source>
        <dbReference type="ARBA" id="ARBA00023163"/>
    </source>
</evidence>
<dbReference type="CDD" id="cd06171">
    <property type="entry name" value="Sigma70_r4"/>
    <property type="match status" value="1"/>
</dbReference>
<name>A0ABY2BTJ8_9ACTN</name>
<dbReference type="EMBL" id="SLWM01000001">
    <property type="protein sequence ID" value="TCO31585.1"/>
    <property type="molecule type" value="Genomic_DNA"/>
</dbReference>
<dbReference type="PANTHER" id="PTHR30385:SF4">
    <property type="entry name" value="RNA POLYMERASE SIGMA-E FACTOR"/>
    <property type="match status" value="1"/>
</dbReference>
<keyword evidence="9" id="KW-1185">Reference proteome</keyword>
<organism evidence="8 9">
    <name type="scientific">Kribbella orskensis</name>
    <dbReference type="NCBI Taxonomy" id="2512216"/>
    <lineage>
        <taxon>Bacteria</taxon>
        <taxon>Bacillati</taxon>
        <taxon>Actinomycetota</taxon>
        <taxon>Actinomycetes</taxon>
        <taxon>Propionibacteriales</taxon>
        <taxon>Kribbellaceae</taxon>
        <taxon>Kribbella</taxon>
    </lineage>
</organism>
<dbReference type="Pfam" id="PF04542">
    <property type="entry name" value="Sigma70_r2"/>
    <property type="match status" value="1"/>
</dbReference>
<evidence type="ECO:0000259" key="5">
    <source>
        <dbReference type="Pfam" id="PF04539"/>
    </source>
</evidence>
<dbReference type="Gene3D" id="1.20.120.1810">
    <property type="match status" value="1"/>
</dbReference>
<dbReference type="InterPro" id="IPR000943">
    <property type="entry name" value="RNA_pol_sigma70"/>
</dbReference>
<dbReference type="InterPro" id="IPR007624">
    <property type="entry name" value="RNA_pol_sigma70_r3"/>
</dbReference>
<dbReference type="InterPro" id="IPR007627">
    <property type="entry name" value="RNA_pol_sigma70_r2"/>
</dbReference>
<dbReference type="SUPFAM" id="SSF88946">
    <property type="entry name" value="Sigma2 domain of RNA polymerase sigma factors"/>
    <property type="match status" value="1"/>
</dbReference>
<feature type="domain" description="RNA polymerase sigma-70 region 3" evidence="5">
    <location>
        <begin position="147"/>
        <end position="210"/>
    </location>
</feature>
<dbReference type="SUPFAM" id="SSF88659">
    <property type="entry name" value="Sigma3 and sigma4 domains of RNA polymerase sigma factors"/>
    <property type="match status" value="2"/>
</dbReference>
<evidence type="ECO:0000313" key="8">
    <source>
        <dbReference type="EMBL" id="TCO31585.1"/>
    </source>
</evidence>
<sequence>MHSTISTVLFHSSTEPVPTQCSSAEERAARESATIELLERREASTDEFERQELLEAVIELNIEIARGIARRFRGRGAEAEDLEQVAYLGLVKAAHHYRLDADTPFIGFAIPTIRGEVKRYFRDCAWTVRIPRRLQEMQGTIAAKIPVLEQQLNREPTPAEIAEHLGVEAGEVEQAMAAKGCFNVLSLDRPSDVDADLTLADVVADENDRSVDQLETVDMLQPVLEDLGPRERRILQLRFIEGWTQSEIGKDIGVSQMQVSRVLRRILDELRDKLSPMPAVA</sequence>
<dbReference type="InterPro" id="IPR014284">
    <property type="entry name" value="RNA_pol_sigma-70_dom"/>
</dbReference>
<evidence type="ECO:0000256" key="1">
    <source>
        <dbReference type="ARBA" id="ARBA00023015"/>
    </source>
</evidence>
<proteinExistence type="predicted"/>
<dbReference type="NCBIfam" id="TIGR02937">
    <property type="entry name" value="sigma70-ECF"/>
    <property type="match status" value="1"/>
</dbReference>
<evidence type="ECO:0000256" key="3">
    <source>
        <dbReference type="ARBA" id="ARBA00023125"/>
    </source>
</evidence>
<dbReference type="Pfam" id="PF04545">
    <property type="entry name" value="Sigma70_r4"/>
    <property type="match status" value="1"/>
</dbReference>
<dbReference type="PANTHER" id="PTHR30385">
    <property type="entry name" value="SIGMA FACTOR F FLAGELLAR"/>
    <property type="match status" value="1"/>
</dbReference>
<keyword evidence="3" id="KW-0238">DNA-binding</keyword>
<evidence type="ECO:0000313" key="9">
    <source>
        <dbReference type="Proteomes" id="UP000295818"/>
    </source>
</evidence>